<evidence type="ECO:0000313" key="1">
    <source>
        <dbReference type="EMBL" id="ACL46164.1"/>
    </source>
</evidence>
<proteinExistence type="predicted"/>
<gene>
    <name evidence="1" type="ordered locus">Cyan7425_3846</name>
</gene>
<dbReference type="STRING" id="395961.Cyan7425_3846"/>
<name>B8HUG2_CYAP4</name>
<dbReference type="HOGENOM" id="CLU_1022456_0_0_3"/>
<sequence>MKLSLLPKWILPLGIILLPWFTPPALAQSKTAAVGEVRAEFTSEKGDFCLTNPRLKIVRKGKVVLDQPPAPSKVEEACRLADLRVVNLDKQAESEVVLDLYTGGAHCCTYSLIYTFNPQTQKYQVFRHDWGNVGYRLSDLNGDRVMEFVSADDRFAYLFAPYAASAFPLQIWRLGQGKLVDITRQYPRQIYADATQHWQAYVENRKICDPTSWGTCGEGLLAAYLADKYLLGQGDDGWQRLRAQYQGKGCQFDGKCSGTESFLRQLRDFLQKSGYIR</sequence>
<accession>B8HUG2</accession>
<dbReference type="KEGG" id="cyn:Cyan7425_3846"/>
<organism evidence="1">
    <name type="scientific">Cyanothece sp. (strain PCC 7425 / ATCC 29141)</name>
    <dbReference type="NCBI Taxonomy" id="395961"/>
    <lineage>
        <taxon>Bacteria</taxon>
        <taxon>Bacillati</taxon>
        <taxon>Cyanobacteriota</taxon>
        <taxon>Cyanophyceae</taxon>
        <taxon>Gomontiellales</taxon>
        <taxon>Cyanothecaceae</taxon>
        <taxon>Cyanothece</taxon>
    </lineage>
</organism>
<dbReference type="EMBL" id="CP001344">
    <property type="protein sequence ID" value="ACL46164.1"/>
    <property type="molecule type" value="Genomic_DNA"/>
</dbReference>
<reference evidence="1" key="1">
    <citation type="submission" date="2009-01" db="EMBL/GenBank/DDBJ databases">
        <title>Complete sequence of chromosome Cyanothece sp. PCC 7425.</title>
        <authorList>
            <consortium name="US DOE Joint Genome Institute"/>
            <person name="Lucas S."/>
            <person name="Copeland A."/>
            <person name="Lapidus A."/>
            <person name="Glavina del Rio T."/>
            <person name="Dalin E."/>
            <person name="Tice H."/>
            <person name="Bruce D."/>
            <person name="Goodwin L."/>
            <person name="Pitluck S."/>
            <person name="Sims D."/>
            <person name="Meineke L."/>
            <person name="Brettin T."/>
            <person name="Detter J.C."/>
            <person name="Han C."/>
            <person name="Larimer F."/>
            <person name="Land M."/>
            <person name="Hauser L."/>
            <person name="Kyrpides N."/>
            <person name="Ovchinnikova G."/>
            <person name="Liberton M."/>
            <person name="Stoeckel J."/>
            <person name="Banerjee A."/>
            <person name="Singh A."/>
            <person name="Page L."/>
            <person name="Sato H."/>
            <person name="Zhao L."/>
            <person name="Sherman L."/>
            <person name="Pakrasi H."/>
            <person name="Richardson P."/>
        </authorList>
    </citation>
    <scope>NUCLEOTIDE SEQUENCE</scope>
    <source>
        <strain evidence="1">PCC 7425</strain>
    </source>
</reference>
<dbReference type="eggNOG" id="COG2319">
    <property type="taxonomic scope" value="Bacteria"/>
</dbReference>
<protein>
    <submittedName>
        <fullName evidence="1">WD-40 repeat-containing protein</fullName>
    </submittedName>
</protein>
<dbReference type="AlphaFoldDB" id="B8HUG2"/>